<organism evidence="2">
    <name type="scientific">Trypanosoma vivax (strain Y486)</name>
    <dbReference type="NCBI Taxonomy" id="1055687"/>
    <lineage>
        <taxon>Eukaryota</taxon>
        <taxon>Discoba</taxon>
        <taxon>Euglenozoa</taxon>
        <taxon>Kinetoplastea</taxon>
        <taxon>Metakinetoplastina</taxon>
        <taxon>Trypanosomatida</taxon>
        <taxon>Trypanosomatidae</taxon>
        <taxon>Trypanosoma</taxon>
        <taxon>Duttonella</taxon>
    </lineage>
</organism>
<protein>
    <submittedName>
        <fullName evidence="2">Uncharacterized protein</fullName>
    </submittedName>
</protein>
<accession>G0UDB5</accession>
<dbReference type="VEuPathDB" id="TriTrypDB:TvY486_1113100"/>
<evidence type="ECO:0000313" key="2">
    <source>
        <dbReference type="EMBL" id="CCC53826.1"/>
    </source>
</evidence>
<feature type="compositionally biased region" description="Basic residues" evidence="1">
    <location>
        <begin position="37"/>
        <end position="47"/>
    </location>
</feature>
<proteinExistence type="predicted"/>
<name>G0UDB5_TRYVY</name>
<evidence type="ECO:0000256" key="1">
    <source>
        <dbReference type="SAM" id="MobiDB-lite"/>
    </source>
</evidence>
<sequence length="101" mass="11747">MEIRGNDRMKAKQTLFNYLFISFGSISKKQASEGKCEKKKKKKKKKIPLYGQEKKKGQANASSMQSYLFYRNGFHHSFPFPQPCVMQPGVGALFLFYLLWL</sequence>
<dbReference type="EMBL" id="HE573027">
    <property type="protein sequence ID" value="CCC53826.1"/>
    <property type="molecule type" value="Genomic_DNA"/>
</dbReference>
<dbReference type="AlphaFoldDB" id="G0UDB5"/>
<feature type="region of interest" description="Disordered" evidence="1">
    <location>
        <begin position="28"/>
        <end position="59"/>
    </location>
</feature>
<gene>
    <name evidence="2" type="ORF">TVY486_1113100</name>
</gene>
<reference evidence="2" key="1">
    <citation type="journal article" date="2012" name="Proc. Natl. Acad. Sci. U.S.A.">
        <title>Antigenic diversity is generated by distinct evolutionary mechanisms in African trypanosome species.</title>
        <authorList>
            <person name="Jackson A.P."/>
            <person name="Berry A."/>
            <person name="Aslett M."/>
            <person name="Allison H.C."/>
            <person name="Burton P."/>
            <person name="Vavrova-Anderson J."/>
            <person name="Brown R."/>
            <person name="Browne H."/>
            <person name="Corton N."/>
            <person name="Hauser H."/>
            <person name="Gamble J."/>
            <person name="Gilderthorp R."/>
            <person name="Marcello L."/>
            <person name="McQuillan J."/>
            <person name="Otto T.D."/>
            <person name="Quail M.A."/>
            <person name="Sanders M.J."/>
            <person name="van Tonder A."/>
            <person name="Ginger M.L."/>
            <person name="Field M.C."/>
            <person name="Barry J.D."/>
            <person name="Hertz-Fowler C."/>
            <person name="Berriman M."/>
        </authorList>
    </citation>
    <scope>NUCLEOTIDE SEQUENCE</scope>
    <source>
        <strain evidence="2">Y486</strain>
    </source>
</reference>